<keyword evidence="3" id="KW-0804">Transcription</keyword>
<reference evidence="6 7" key="1">
    <citation type="submission" date="2018-01" db="EMBL/GenBank/DDBJ databases">
        <title>Genomic Encyclopedia of Archaeal and Bacterial Type Strains, Phase II (KMG-II): from individual species to whole genera.</title>
        <authorList>
            <person name="Goeker M."/>
        </authorList>
    </citation>
    <scope>NUCLEOTIDE SEQUENCE [LARGE SCALE GENOMIC DNA]</scope>
    <source>
        <strain evidence="6 7">DSM 17023</strain>
    </source>
</reference>
<organism evidence="6 7">
    <name type="scientific">Roseibium marinum</name>
    <dbReference type="NCBI Taxonomy" id="281252"/>
    <lineage>
        <taxon>Bacteria</taxon>
        <taxon>Pseudomonadati</taxon>
        <taxon>Pseudomonadota</taxon>
        <taxon>Alphaproteobacteria</taxon>
        <taxon>Hyphomicrobiales</taxon>
        <taxon>Stappiaceae</taxon>
        <taxon>Roseibium</taxon>
    </lineage>
</organism>
<dbReference type="GO" id="GO:0003700">
    <property type="term" value="F:DNA-binding transcription factor activity"/>
    <property type="evidence" value="ECO:0007669"/>
    <property type="project" value="TreeGrafter"/>
</dbReference>
<dbReference type="InterPro" id="IPR050109">
    <property type="entry name" value="HTH-type_TetR-like_transc_reg"/>
</dbReference>
<sequence length="188" mass="21582">MGMNERNIKIVETALELFAHYGVKKTTMSEIATAAGVARQSIYNAYDGKEELIYGALEHRARQSACVISRECAGLDDLGDRLDVAFSFLTLEPCKIIMTMPHREEILQATEEMSQDKKNHIINIYNSVIADLLKPYKNRMRLDTVEFDDLCDFIRFSFEQLKKYAVNIDHVHRSYRALRQLVVNSVDS</sequence>
<dbReference type="Pfam" id="PF00440">
    <property type="entry name" value="TetR_N"/>
    <property type="match status" value="1"/>
</dbReference>
<dbReference type="GO" id="GO:0000976">
    <property type="term" value="F:transcription cis-regulatory region binding"/>
    <property type="evidence" value="ECO:0007669"/>
    <property type="project" value="TreeGrafter"/>
</dbReference>
<dbReference type="AlphaFoldDB" id="A0A2S3V3A0"/>
<dbReference type="PANTHER" id="PTHR30055">
    <property type="entry name" value="HTH-TYPE TRANSCRIPTIONAL REGULATOR RUTR"/>
    <property type="match status" value="1"/>
</dbReference>
<dbReference type="Gene3D" id="1.10.357.10">
    <property type="entry name" value="Tetracycline Repressor, domain 2"/>
    <property type="match status" value="1"/>
</dbReference>
<evidence type="ECO:0000313" key="6">
    <source>
        <dbReference type="EMBL" id="POF34462.1"/>
    </source>
</evidence>
<evidence type="ECO:0000259" key="5">
    <source>
        <dbReference type="PROSITE" id="PS50977"/>
    </source>
</evidence>
<dbReference type="PRINTS" id="PR00455">
    <property type="entry name" value="HTHTETR"/>
</dbReference>
<dbReference type="PROSITE" id="PS50977">
    <property type="entry name" value="HTH_TETR_2"/>
    <property type="match status" value="1"/>
</dbReference>
<dbReference type="InterPro" id="IPR001647">
    <property type="entry name" value="HTH_TetR"/>
</dbReference>
<proteinExistence type="predicted"/>
<feature type="domain" description="HTH tetR-type" evidence="5">
    <location>
        <begin position="4"/>
        <end position="64"/>
    </location>
</feature>
<dbReference type="PANTHER" id="PTHR30055:SF234">
    <property type="entry name" value="HTH-TYPE TRANSCRIPTIONAL REGULATOR BETI"/>
    <property type="match status" value="1"/>
</dbReference>
<dbReference type="Proteomes" id="UP000236959">
    <property type="component" value="Unassembled WGS sequence"/>
</dbReference>
<dbReference type="EMBL" id="PPCN01000001">
    <property type="protein sequence ID" value="POF34462.1"/>
    <property type="molecule type" value="Genomic_DNA"/>
</dbReference>
<dbReference type="RefSeq" id="WP_103221034.1">
    <property type="nucleotide sequence ID" value="NZ_PPCN01000001.1"/>
</dbReference>
<protein>
    <submittedName>
        <fullName evidence="6">AcrR family transcriptional regulator</fullName>
    </submittedName>
</protein>
<evidence type="ECO:0000256" key="1">
    <source>
        <dbReference type="ARBA" id="ARBA00023015"/>
    </source>
</evidence>
<accession>A0A2S3V3A0</accession>
<gene>
    <name evidence="6" type="ORF">CLV41_101917</name>
</gene>
<name>A0A2S3V3A0_9HYPH</name>
<dbReference type="OrthoDB" id="9802802at2"/>
<comment type="caution">
    <text evidence="6">The sequence shown here is derived from an EMBL/GenBank/DDBJ whole genome shotgun (WGS) entry which is preliminary data.</text>
</comment>
<dbReference type="InterPro" id="IPR009057">
    <property type="entry name" value="Homeodomain-like_sf"/>
</dbReference>
<keyword evidence="2 4" id="KW-0238">DNA-binding</keyword>
<keyword evidence="7" id="KW-1185">Reference proteome</keyword>
<keyword evidence="1" id="KW-0805">Transcription regulation</keyword>
<evidence type="ECO:0000256" key="3">
    <source>
        <dbReference type="ARBA" id="ARBA00023163"/>
    </source>
</evidence>
<feature type="DNA-binding region" description="H-T-H motif" evidence="4">
    <location>
        <begin position="27"/>
        <end position="46"/>
    </location>
</feature>
<evidence type="ECO:0000256" key="2">
    <source>
        <dbReference type="ARBA" id="ARBA00023125"/>
    </source>
</evidence>
<evidence type="ECO:0000256" key="4">
    <source>
        <dbReference type="PROSITE-ProRule" id="PRU00335"/>
    </source>
</evidence>
<evidence type="ECO:0000313" key="7">
    <source>
        <dbReference type="Proteomes" id="UP000236959"/>
    </source>
</evidence>
<dbReference type="SUPFAM" id="SSF46689">
    <property type="entry name" value="Homeodomain-like"/>
    <property type="match status" value="1"/>
</dbReference>